<dbReference type="InterPro" id="IPR036942">
    <property type="entry name" value="Beta-barrel_TonB_sf"/>
</dbReference>
<keyword evidence="3 10" id="KW-0813">Transport</keyword>
<dbReference type="EMBL" id="JACOGF010000004">
    <property type="protein sequence ID" value="MBC3917978.1"/>
    <property type="molecule type" value="Genomic_DNA"/>
</dbReference>
<evidence type="ECO:0000256" key="3">
    <source>
        <dbReference type="ARBA" id="ARBA00022448"/>
    </source>
</evidence>
<keyword evidence="16" id="KW-1185">Reference proteome</keyword>
<evidence type="ECO:0000256" key="5">
    <source>
        <dbReference type="ARBA" id="ARBA00022692"/>
    </source>
</evidence>
<feature type="domain" description="TonB-dependent receptor plug" evidence="14">
    <location>
        <begin position="72"/>
        <end position="163"/>
    </location>
</feature>
<evidence type="ECO:0000256" key="8">
    <source>
        <dbReference type="ARBA" id="ARBA00023170"/>
    </source>
</evidence>
<keyword evidence="12" id="KW-0732">Signal</keyword>
<keyword evidence="9 10" id="KW-0998">Cell outer membrane</keyword>
<dbReference type="PANTHER" id="PTHR40980:SF4">
    <property type="entry name" value="TONB-DEPENDENT RECEPTOR-LIKE BETA-BARREL DOMAIN-CONTAINING PROTEIN"/>
    <property type="match status" value="1"/>
</dbReference>
<evidence type="ECO:0000313" key="15">
    <source>
        <dbReference type="EMBL" id="MBC3917978.1"/>
    </source>
</evidence>
<evidence type="ECO:0000256" key="4">
    <source>
        <dbReference type="ARBA" id="ARBA00022452"/>
    </source>
</evidence>
<dbReference type="InterPro" id="IPR012910">
    <property type="entry name" value="Plug_dom"/>
</dbReference>
<keyword evidence="8 15" id="KW-0675">Receptor</keyword>
<keyword evidence="4 10" id="KW-1134">Transmembrane beta strand</keyword>
<feature type="chain" id="PRO_5047050772" evidence="12">
    <location>
        <begin position="21"/>
        <end position="731"/>
    </location>
</feature>
<dbReference type="Gene3D" id="2.40.170.20">
    <property type="entry name" value="TonB-dependent receptor, beta-barrel domain"/>
    <property type="match status" value="1"/>
</dbReference>
<evidence type="ECO:0000313" key="16">
    <source>
        <dbReference type="Proteomes" id="UP000650424"/>
    </source>
</evidence>
<gene>
    <name evidence="15" type="ORF">H8L32_10870</name>
</gene>
<keyword evidence="7 10" id="KW-0472">Membrane</keyword>
<evidence type="ECO:0000259" key="14">
    <source>
        <dbReference type="Pfam" id="PF07715"/>
    </source>
</evidence>
<comment type="subcellular location">
    <subcellularLocation>
        <location evidence="1 10">Cell outer membrane</location>
        <topology evidence="1 10">Multi-pass membrane protein</topology>
    </subcellularLocation>
</comment>
<evidence type="ECO:0000256" key="9">
    <source>
        <dbReference type="ARBA" id="ARBA00023237"/>
    </source>
</evidence>
<dbReference type="Pfam" id="PF07715">
    <property type="entry name" value="Plug"/>
    <property type="match status" value="1"/>
</dbReference>
<dbReference type="InterPro" id="IPR037066">
    <property type="entry name" value="Plug_dom_sf"/>
</dbReference>
<accession>A0ABR6ZR26</accession>
<dbReference type="PANTHER" id="PTHR40980">
    <property type="entry name" value="PLUG DOMAIN-CONTAINING PROTEIN"/>
    <property type="match status" value="1"/>
</dbReference>
<dbReference type="Proteomes" id="UP000650424">
    <property type="component" value="Unassembled WGS sequence"/>
</dbReference>
<dbReference type="Gene3D" id="2.170.130.10">
    <property type="entry name" value="TonB-dependent receptor, plug domain"/>
    <property type="match status" value="1"/>
</dbReference>
<dbReference type="InterPro" id="IPR000531">
    <property type="entry name" value="Beta-barrel_TonB"/>
</dbReference>
<evidence type="ECO:0000256" key="10">
    <source>
        <dbReference type="PROSITE-ProRule" id="PRU01360"/>
    </source>
</evidence>
<feature type="domain" description="TonB-dependent receptor-like beta-barrel" evidence="13">
    <location>
        <begin position="207"/>
        <end position="691"/>
    </location>
</feature>
<evidence type="ECO:0000256" key="12">
    <source>
        <dbReference type="SAM" id="SignalP"/>
    </source>
</evidence>
<dbReference type="InterPro" id="IPR039426">
    <property type="entry name" value="TonB-dep_rcpt-like"/>
</dbReference>
<dbReference type="RefSeq" id="WP_186947203.1">
    <property type="nucleotide sequence ID" value="NZ_JACOGF010000004.1"/>
</dbReference>
<reference evidence="15 16" key="1">
    <citation type="submission" date="2020-08" db="EMBL/GenBank/DDBJ databases">
        <title>Novel species isolated from subtropical streams in China.</title>
        <authorList>
            <person name="Lu H."/>
        </authorList>
    </citation>
    <scope>NUCLEOTIDE SEQUENCE [LARGE SCALE GENOMIC DNA]</scope>
    <source>
        <strain evidence="15 16">CY18W</strain>
    </source>
</reference>
<comment type="caution">
    <text evidence="15">The sequence shown here is derived from an EMBL/GenBank/DDBJ whole genome shotgun (WGS) entry which is preliminary data.</text>
</comment>
<organism evidence="15 16">
    <name type="scientific">Undibacterium hunanense</name>
    <dbReference type="NCBI Taxonomy" id="2762292"/>
    <lineage>
        <taxon>Bacteria</taxon>
        <taxon>Pseudomonadati</taxon>
        <taxon>Pseudomonadota</taxon>
        <taxon>Betaproteobacteria</taxon>
        <taxon>Burkholderiales</taxon>
        <taxon>Oxalobacteraceae</taxon>
        <taxon>Undibacterium</taxon>
    </lineage>
</organism>
<name>A0ABR6ZR26_9BURK</name>
<evidence type="ECO:0000256" key="7">
    <source>
        <dbReference type="ARBA" id="ARBA00023136"/>
    </source>
</evidence>
<evidence type="ECO:0000256" key="1">
    <source>
        <dbReference type="ARBA" id="ARBA00004571"/>
    </source>
</evidence>
<evidence type="ECO:0000259" key="13">
    <source>
        <dbReference type="Pfam" id="PF00593"/>
    </source>
</evidence>
<evidence type="ECO:0000256" key="11">
    <source>
        <dbReference type="RuleBase" id="RU003357"/>
    </source>
</evidence>
<sequence>MPRRLLLVFLLATGSSHAQKETAAPVDTAPVVVRKDAVPAPALKNEPATADAAPAAPSVEIRGAVDAIRRNETATKIVVPNEELVKYGDPNVLDAMKRLPGVTVQGTSVRMRGLGNGYTQILVNGERPSAGFSLDTLAPDMVERVEIVRAATAEFSTQAIAGTINIVLKKAVTKGASEVKVLAGGAHGQHNASTNLSTSDRSDNLSYTLGANLNFNQNANPSYATVEGHAVDGALTEKRNTTSVNTSQAEGINLNSRLSWKLKGEDSFTWQTFANQGYFKGNNDDRTATLTEPAYPYPLLVANFNGMFRNLRSDMNWVAKFVDGGTLDAKLGVSGSDNERFVGRQGRSTANARVLDRDYTTRGNDRGVSTTGKYTAPWLTGHSIAFGWDFGYARYHENEVQDDTDVKLDFNNNFSATITRLAAFAQDEWDITKDLSLYLGARWEGVRTHATAIGIDSGSHLSVLSPLMQTLYKIPGRKGDQLRFALTRTYKAPGLWQLVPRHFYSSFNTAVSPDSSGNPNLKPELALGIDAAFEHYWSEGALLSIAVSSREIESLIRNEVLPVGDHYVSAPYNQGKAHVKGLELEAKFPLKAVMKDAPNVDVRASVSRNWSIVDGVPGPGSRLDNQPRISANFGADVRLGQWNGGASFSYVEGSWSRTSLTDSRFNSSRRDLEAYLLYKFTPKIQLRITVRDLLRPDNVSKLRFDDPNGSYESMSTSPVRPGWRIAYEHKL</sequence>
<dbReference type="Pfam" id="PF00593">
    <property type="entry name" value="TonB_dep_Rec_b-barrel"/>
    <property type="match status" value="1"/>
</dbReference>
<keyword evidence="6 11" id="KW-0798">TonB box</keyword>
<dbReference type="SUPFAM" id="SSF56935">
    <property type="entry name" value="Porins"/>
    <property type="match status" value="1"/>
</dbReference>
<dbReference type="PROSITE" id="PS52016">
    <property type="entry name" value="TONB_DEPENDENT_REC_3"/>
    <property type="match status" value="1"/>
</dbReference>
<comment type="similarity">
    <text evidence="2 10 11">Belongs to the TonB-dependent receptor family.</text>
</comment>
<keyword evidence="5 10" id="KW-0812">Transmembrane</keyword>
<feature type="signal peptide" evidence="12">
    <location>
        <begin position="1"/>
        <end position="20"/>
    </location>
</feature>
<evidence type="ECO:0000256" key="2">
    <source>
        <dbReference type="ARBA" id="ARBA00009810"/>
    </source>
</evidence>
<evidence type="ECO:0000256" key="6">
    <source>
        <dbReference type="ARBA" id="ARBA00023077"/>
    </source>
</evidence>
<protein>
    <submittedName>
        <fullName evidence="15">TonB-dependent receptor</fullName>
    </submittedName>
</protein>
<proteinExistence type="inferred from homology"/>